<reference evidence="3" key="1">
    <citation type="journal article" date="2020" name="Nature">
        <title>Giant virus diversity and host interactions through global metagenomics.</title>
        <authorList>
            <person name="Schulz F."/>
            <person name="Roux S."/>
            <person name="Paez-Espino D."/>
            <person name="Jungbluth S."/>
            <person name="Walsh D.A."/>
            <person name="Denef V.J."/>
            <person name="McMahon K.D."/>
            <person name="Konstantinidis K.T."/>
            <person name="Eloe-Fadrosh E.A."/>
            <person name="Kyrpides N.C."/>
            <person name="Woyke T."/>
        </authorList>
    </citation>
    <scope>NUCLEOTIDE SEQUENCE</scope>
    <source>
        <strain evidence="3">GVMAG-M-3300020182-33</strain>
    </source>
</reference>
<evidence type="ECO:0008006" key="4">
    <source>
        <dbReference type="Google" id="ProtNLM"/>
    </source>
</evidence>
<evidence type="ECO:0000256" key="1">
    <source>
        <dbReference type="SAM" id="MobiDB-lite"/>
    </source>
</evidence>
<proteinExistence type="predicted"/>
<evidence type="ECO:0000256" key="2">
    <source>
        <dbReference type="SAM" id="Phobius"/>
    </source>
</evidence>
<feature type="compositionally biased region" description="Basic and acidic residues" evidence="1">
    <location>
        <begin position="240"/>
        <end position="253"/>
    </location>
</feature>
<evidence type="ECO:0000313" key="3">
    <source>
        <dbReference type="EMBL" id="QHS97543.1"/>
    </source>
</evidence>
<dbReference type="EMBL" id="MN739300">
    <property type="protein sequence ID" value="QHS97543.1"/>
    <property type="molecule type" value="Genomic_DNA"/>
</dbReference>
<keyword evidence="2" id="KW-0472">Membrane</keyword>
<organism evidence="3">
    <name type="scientific">viral metagenome</name>
    <dbReference type="NCBI Taxonomy" id="1070528"/>
    <lineage>
        <taxon>unclassified sequences</taxon>
        <taxon>metagenomes</taxon>
        <taxon>organismal metagenomes</taxon>
    </lineage>
</organism>
<accession>A0A6C0C1V8</accession>
<protein>
    <recommendedName>
        <fullName evidence="4">Transmembrane protein</fullName>
    </recommendedName>
</protein>
<dbReference type="AlphaFoldDB" id="A0A6C0C1V8"/>
<keyword evidence="2" id="KW-1133">Transmembrane helix</keyword>
<feature type="transmembrane region" description="Helical" evidence="2">
    <location>
        <begin position="118"/>
        <end position="135"/>
    </location>
</feature>
<feature type="compositionally biased region" description="Acidic residues" evidence="1">
    <location>
        <begin position="270"/>
        <end position="281"/>
    </location>
</feature>
<name>A0A6C0C1V8_9ZZZZ</name>
<feature type="region of interest" description="Disordered" evidence="1">
    <location>
        <begin position="212"/>
        <end position="281"/>
    </location>
</feature>
<sequence length="281" mass="30054">MTAAPTVSNIVDQFRYALEACEHAHVNSLESTPYAASRAGQVSFSDPLSVPIEMPAVPLPTERTFISMPHLPNLVPASSPSSAPVTTQTVDPSALSASAVLPLAAARPTCKPSTTCRLIVYIVLAGIIAAVAMYVRKRYLSTIWNVIAGSTPAAVSGLESEDEPVNRIVAQQQLKKRLRTKVRERTEVSPDNGGLSEMTALLRNPNTVIPAPLGNAPDQTVEKPQRAGGAQEAPACVRTESNRVDLRRVRFDQEDSATASEEPAGGAFFEVEEDDPNFVPL</sequence>
<keyword evidence="2" id="KW-0812">Transmembrane</keyword>